<evidence type="ECO:0000313" key="2">
    <source>
        <dbReference type="Proteomes" id="UP000594263"/>
    </source>
</evidence>
<sequence>MVEGLAGKSRAAVFGRQSGGLLFGSGNKITNLGCQNFLCSSRSRTPVANFRQPSKIGRCLNRRGPAARVPAPRCAGAVAQRPAAPGGVPLAFGLAVSFGVLSLLRMGFVPPPGSVLFVSSLELSAHVGFSQMVL</sequence>
<name>A0A7N0USZ8_KALFE</name>
<reference evidence="1" key="1">
    <citation type="submission" date="2021-01" db="UniProtKB">
        <authorList>
            <consortium name="EnsemblPlants"/>
        </authorList>
    </citation>
    <scope>IDENTIFICATION</scope>
</reference>
<protein>
    <submittedName>
        <fullName evidence="1">Uncharacterized protein</fullName>
    </submittedName>
</protein>
<organism evidence="1 2">
    <name type="scientific">Kalanchoe fedtschenkoi</name>
    <name type="common">Lavender scallops</name>
    <name type="synonym">South American air plant</name>
    <dbReference type="NCBI Taxonomy" id="63787"/>
    <lineage>
        <taxon>Eukaryota</taxon>
        <taxon>Viridiplantae</taxon>
        <taxon>Streptophyta</taxon>
        <taxon>Embryophyta</taxon>
        <taxon>Tracheophyta</taxon>
        <taxon>Spermatophyta</taxon>
        <taxon>Magnoliopsida</taxon>
        <taxon>eudicotyledons</taxon>
        <taxon>Gunneridae</taxon>
        <taxon>Pentapetalae</taxon>
        <taxon>Saxifragales</taxon>
        <taxon>Crassulaceae</taxon>
        <taxon>Kalanchoe</taxon>
    </lineage>
</organism>
<dbReference type="Proteomes" id="UP000594263">
    <property type="component" value="Unplaced"/>
</dbReference>
<dbReference type="EnsemblPlants" id="Kaladp0084s0022.1.v1.1">
    <property type="protein sequence ID" value="Kaladp0084s0022.1.v1.1.CDS.1"/>
    <property type="gene ID" value="Kaladp0084s0022.v1.1"/>
</dbReference>
<accession>A0A7N0USZ8</accession>
<keyword evidence="2" id="KW-1185">Reference proteome</keyword>
<dbReference type="AlphaFoldDB" id="A0A7N0USZ8"/>
<dbReference type="Gramene" id="Kaladp0084s0022.1.v1.1">
    <property type="protein sequence ID" value="Kaladp0084s0022.1.v1.1.CDS.1"/>
    <property type="gene ID" value="Kaladp0084s0022.v1.1"/>
</dbReference>
<proteinExistence type="predicted"/>
<evidence type="ECO:0000313" key="1">
    <source>
        <dbReference type="EnsemblPlants" id="Kaladp0084s0022.1.v1.1.CDS.1"/>
    </source>
</evidence>